<proteinExistence type="predicted"/>
<dbReference type="AlphaFoldDB" id="A0A0D1XQE3"/>
<evidence type="ECO:0000256" key="1">
    <source>
        <dbReference type="SAM" id="MobiDB-lite"/>
    </source>
</evidence>
<dbReference type="EMBL" id="KN847524">
    <property type="protein sequence ID" value="KIV90326.1"/>
    <property type="molecule type" value="Genomic_DNA"/>
</dbReference>
<feature type="compositionally biased region" description="Polar residues" evidence="1">
    <location>
        <begin position="335"/>
        <end position="361"/>
    </location>
</feature>
<dbReference type="STRING" id="212818.A0A0D1XQE3"/>
<dbReference type="Pfam" id="PF16944">
    <property type="entry name" value="KCH"/>
    <property type="match status" value="1"/>
</dbReference>
<keyword evidence="4" id="KW-1185">Reference proteome</keyword>
<dbReference type="OMA" id="RWIFAGC"/>
<gene>
    <name evidence="3" type="ORF">PV10_07640</name>
</gene>
<feature type="transmembrane region" description="Helical" evidence="2">
    <location>
        <begin position="226"/>
        <end position="257"/>
    </location>
</feature>
<feature type="compositionally biased region" description="Polar residues" evidence="1">
    <location>
        <begin position="599"/>
        <end position="609"/>
    </location>
</feature>
<name>A0A0D1XQE3_EXOME</name>
<dbReference type="InterPro" id="IPR031606">
    <property type="entry name" value="Kch1/2"/>
</dbReference>
<feature type="region of interest" description="Disordered" evidence="1">
    <location>
        <begin position="415"/>
        <end position="662"/>
    </location>
</feature>
<feature type="compositionally biased region" description="Pro residues" evidence="1">
    <location>
        <begin position="458"/>
        <end position="467"/>
    </location>
</feature>
<reference evidence="3 4" key="1">
    <citation type="submission" date="2015-01" db="EMBL/GenBank/DDBJ databases">
        <title>The Genome Sequence of Exophiala mesophila CBS40295.</title>
        <authorList>
            <consortium name="The Broad Institute Genomics Platform"/>
            <person name="Cuomo C."/>
            <person name="de Hoog S."/>
            <person name="Gorbushina A."/>
            <person name="Stielow B."/>
            <person name="Teixiera M."/>
            <person name="Abouelleil A."/>
            <person name="Chapman S.B."/>
            <person name="Priest M."/>
            <person name="Young S.K."/>
            <person name="Wortman J."/>
            <person name="Nusbaum C."/>
            <person name="Birren B."/>
        </authorList>
    </citation>
    <scope>NUCLEOTIDE SEQUENCE [LARGE SCALE GENOMIC DNA]</scope>
    <source>
        <strain evidence="3 4">CBS 40295</strain>
    </source>
</reference>
<feature type="transmembrane region" description="Helical" evidence="2">
    <location>
        <begin position="38"/>
        <end position="61"/>
    </location>
</feature>
<dbReference type="GeneID" id="27325485"/>
<keyword evidence="2" id="KW-0472">Membrane</keyword>
<sequence length="662" mass="72868">MGCCGGDREKYGRLDAEQKWEYINLDDFKSTSCWTPFAYGYLLVMFLVSLSVYAVDTFTAIQLLIFDKWAGQIQPAIPLNISRWIFAGCIILSFVLLFYRWLRAIRVMRQGGVAKSYLDPLAVRIQSIRWGKARGWKRFLVFAELTKSRKGADYVALFAYFSFEAWLRIVFAEGPRQVVNALTLYSVMRLNLIPEGEHAAREGNSPVGQFFVNIGVLAGKNHLQAVILFGMLWTLIIWVLSVLSLIISIILYLVFLWHHIPSDAGGLSGYCRQKINRRMERVVKTKVDKALRKENELRARAEARAAREGNDIKKQPTLPNLGDSSSDLGDFPGLSRQTTMTTLPEYSSRPGTSTNPSNASLPTLPDLSERPQMPQRVVTQGSENSWTSYSSNAPLLSGASEMGYAPERPLFSAAEGNPAWGSRPAPTRNFTGMSQASQRSYSPAPPRTGTAQGNRPGPAYPMDPLPRPGTGMSDRSRRQPSDSNGALLYSDDRSSTSSGKPPSWQGPNFDSPSESLGRRTPASGPAPSFPMIPEERGRMSPLPGPQFRAQTPTYGLVERSITPHGIPPTRTMTPTGLSTQIRPPISPPAGGYIPYSAEPRSTTPASTIPPNGVMRSVTEPPRSYTPLGQGGLPSGPAPHQQGRRPLPPQRQDSGLDDILDHY</sequence>
<feature type="transmembrane region" description="Helical" evidence="2">
    <location>
        <begin position="81"/>
        <end position="102"/>
    </location>
</feature>
<dbReference type="PANTHER" id="PTHR36424:SF1">
    <property type="entry name" value="LOW AFFINITY K(+) TRANSPORTER 1-RELATED"/>
    <property type="match status" value="1"/>
</dbReference>
<dbReference type="Proteomes" id="UP000054302">
    <property type="component" value="Unassembled WGS sequence"/>
</dbReference>
<evidence type="ECO:0008006" key="5">
    <source>
        <dbReference type="Google" id="ProtNLM"/>
    </source>
</evidence>
<dbReference type="HOGENOM" id="CLU_007968_0_0_1"/>
<accession>A0A0D1XQE3</accession>
<evidence type="ECO:0000256" key="2">
    <source>
        <dbReference type="SAM" id="Phobius"/>
    </source>
</evidence>
<feature type="compositionally biased region" description="Basic and acidic residues" evidence="1">
    <location>
        <begin position="301"/>
        <end position="314"/>
    </location>
</feature>
<dbReference type="GO" id="GO:0015079">
    <property type="term" value="F:potassium ion transmembrane transporter activity"/>
    <property type="evidence" value="ECO:0007669"/>
    <property type="project" value="InterPro"/>
</dbReference>
<evidence type="ECO:0000313" key="4">
    <source>
        <dbReference type="Proteomes" id="UP000054302"/>
    </source>
</evidence>
<dbReference type="OrthoDB" id="2128042at2759"/>
<organism evidence="3 4">
    <name type="scientific">Exophiala mesophila</name>
    <name type="common">Black yeast-like fungus</name>
    <dbReference type="NCBI Taxonomy" id="212818"/>
    <lineage>
        <taxon>Eukaryota</taxon>
        <taxon>Fungi</taxon>
        <taxon>Dikarya</taxon>
        <taxon>Ascomycota</taxon>
        <taxon>Pezizomycotina</taxon>
        <taxon>Eurotiomycetes</taxon>
        <taxon>Chaetothyriomycetidae</taxon>
        <taxon>Chaetothyriales</taxon>
        <taxon>Herpotrichiellaceae</taxon>
        <taxon>Exophiala</taxon>
    </lineage>
</organism>
<keyword evidence="2" id="KW-0812">Transmembrane</keyword>
<dbReference type="RefSeq" id="XP_016221900.1">
    <property type="nucleotide sequence ID" value="XM_016372568.1"/>
</dbReference>
<dbReference type="PANTHER" id="PTHR36424">
    <property type="entry name" value="PHEROMONE-REGULATED MEMBRANE PROTEIN 6"/>
    <property type="match status" value="1"/>
</dbReference>
<evidence type="ECO:0000313" key="3">
    <source>
        <dbReference type="EMBL" id="KIV90326.1"/>
    </source>
</evidence>
<dbReference type="VEuPathDB" id="FungiDB:PV10_07640"/>
<feature type="compositionally biased region" description="Polar residues" evidence="1">
    <location>
        <begin position="377"/>
        <end position="389"/>
    </location>
</feature>
<feature type="compositionally biased region" description="Polar residues" evidence="1">
    <location>
        <begin position="428"/>
        <end position="441"/>
    </location>
</feature>
<feature type="compositionally biased region" description="Polar residues" evidence="1">
    <location>
        <begin position="495"/>
        <end position="514"/>
    </location>
</feature>
<feature type="compositionally biased region" description="Polar residues" evidence="1">
    <location>
        <begin position="570"/>
        <end position="581"/>
    </location>
</feature>
<feature type="region of interest" description="Disordered" evidence="1">
    <location>
        <begin position="301"/>
        <end position="389"/>
    </location>
</feature>
<keyword evidence="2" id="KW-1133">Transmembrane helix</keyword>
<protein>
    <recommendedName>
        <fullName evidence="5">Pheromone-regulated membrane protein 6</fullName>
    </recommendedName>
</protein>
<dbReference type="GO" id="GO:0005886">
    <property type="term" value="C:plasma membrane"/>
    <property type="evidence" value="ECO:0007669"/>
    <property type="project" value="InterPro"/>
</dbReference>